<reference evidence="10" key="1">
    <citation type="submission" date="2022-05" db="EMBL/GenBank/DDBJ databases">
        <title>The Musa troglodytarum L. genome provides insights into the mechanism of non-climacteric behaviour and enrichment of carotenoids.</title>
        <authorList>
            <person name="Wang J."/>
        </authorList>
    </citation>
    <scope>NUCLEOTIDE SEQUENCE</scope>
    <source>
        <tissue evidence="10">Leaf</tissue>
    </source>
</reference>
<feature type="transmembrane region" description="Helical" evidence="9">
    <location>
        <begin position="203"/>
        <end position="235"/>
    </location>
</feature>
<proteinExistence type="inferred from homology"/>
<feature type="transmembrane region" description="Helical" evidence="9">
    <location>
        <begin position="434"/>
        <end position="451"/>
    </location>
</feature>
<comment type="similarity">
    <text evidence="2">Belongs to the oligopeptide OPT transporter (TC 2.A.67.1) family.</text>
</comment>
<evidence type="ECO:0000256" key="2">
    <source>
        <dbReference type="ARBA" id="ARBA00005484"/>
    </source>
</evidence>
<keyword evidence="3" id="KW-0813">Transport</keyword>
<feature type="transmembrane region" description="Helical" evidence="9">
    <location>
        <begin position="667"/>
        <end position="688"/>
    </location>
</feature>
<feature type="transmembrane region" description="Helical" evidence="9">
    <location>
        <begin position="590"/>
        <end position="610"/>
    </location>
</feature>
<feature type="transmembrane region" description="Helical" evidence="9">
    <location>
        <begin position="37"/>
        <end position="56"/>
    </location>
</feature>
<organism evidence="10 11">
    <name type="scientific">Musa troglodytarum</name>
    <name type="common">fe'i banana</name>
    <dbReference type="NCBI Taxonomy" id="320322"/>
    <lineage>
        <taxon>Eukaryota</taxon>
        <taxon>Viridiplantae</taxon>
        <taxon>Streptophyta</taxon>
        <taxon>Embryophyta</taxon>
        <taxon>Tracheophyta</taxon>
        <taxon>Spermatophyta</taxon>
        <taxon>Magnoliopsida</taxon>
        <taxon>Liliopsida</taxon>
        <taxon>Zingiberales</taxon>
        <taxon>Musaceae</taxon>
        <taxon>Musa</taxon>
    </lineage>
</organism>
<evidence type="ECO:0000313" key="11">
    <source>
        <dbReference type="Proteomes" id="UP001055439"/>
    </source>
</evidence>
<dbReference type="PANTHER" id="PTHR22601">
    <property type="entry name" value="ISP4 LIKE PROTEIN"/>
    <property type="match status" value="1"/>
</dbReference>
<keyword evidence="4 9" id="KW-0812">Transmembrane</keyword>
<dbReference type="InterPro" id="IPR004648">
    <property type="entry name" value="Oligpept_transpt"/>
</dbReference>
<dbReference type="EMBL" id="CP097508">
    <property type="protein sequence ID" value="URE10568.1"/>
    <property type="molecule type" value="Genomic_DNA"/>
</dbReference>
<keyword evidence="11" id="KW-1185">Reference proteome</keyword>
<dbReference type="Proteomes" id="UP001055439">
    <property type="component" value="Chromosome 6"/>
</dbReference>
<keyword evidence="5" id="KW-0571">Peptide transport</keyword>
<comment type="subcellular location">
    <subcellularLocation>
        <location evidence="1">Membrane</location>
        <topology evidence="1">Multi-pass membrane protein</topology>
    </subcellularLocation>
</comment>
<keyword evidence="7 9" id="KW-1133">Transmembrane helix</keyword>
<evidence type="ECO:0000256" key="4">
    <source>
        <dbReference type="ARBA" id="ARBA00022692"/>
    </source>
</evidence>
<dbReference type="Pfam" id="PF03169">
    <property type="entry name" value="OPT"/>
    <property type="match status" value="1"/>
</dbReference>
<evidence type="ECO:0000256" key="5">
    <source>
        <dbReference type="ARBA" id="ARBA00022856"/>
    </source>
</evidence>
<feature type="transmembrane region" description="Helical" evidence="9">
    <location>
        <begin position="62"/>
        <end position="80"/>
    </location>
</feature>
<dbReference type="GO" id="GO:0015031">
    <property type="term" value="P:protein transport"/>
    <property type="evidence" value="ECO:0007669"/>
    <property type="project" value="UniProtKB-KW"/>
</dbReference>
<feature type="transmembrane region" description="Helical" evidence="9">
    <location>
        <begin position="622"/>
        <end position="655"/>
    </location>
</feature>
<protein>
    <submittedName>
        <fullName evidence="10">Oligopeptide transporter</fullName>
    </submittedName>
</protein>
<feature type="transmembrane region" description="Helical" evidence="9">
    <location>
        <begin position="486"/>
        <end position="506"/>
    </location>
</feature>
<feature type="transmembrane region" description="Helical" evidence="9">
    <location>
        <begin position="139"/>
        <end position="163"/>
    </location>
</feature>
<evidence type="ECO:0000256" key="9">
    <source>
        <dbReference type="SAM" id="Phobius"/>
    </source>
</evidence>
<name>A0A9E7K8G4_9LILI</name>
<dbReference type="GO" id="GO:0035673">
    <property type="term" value="F:oligopeptide transmembrane transporter activity"/>
    <property type="evidence" value="ECO:0007669"/>
    <property type="project" value="InterPro"/>
</dbReference>
<feature type="transmembrane region" description="Helical" evidence="9">
    <location>
        <begin position="273"/>
        <end position="298"/>
    </location>
</feature>
<evidence type="ECO:0000256" key="1">
    <source>
        <dbReference type="ARBA" id="ARBA00004141"/>
    </source>
</evidence>
<gene>
    <name evidence="10" type="ORF">MUK42_04286</name>
</gene>
<keyword evidence="8 9" id="KW-0472">Membrane</keyword>
<dbReference type="OrthoDB" id="780732at2759"/>
<evidence type="ECO:0000256" key="8">
    <source>
        <dbReference type="ARBA" id="ARBA00023136"/>
    </source>
</evidence>
<feature type="transmembrane region" description="Helical" evidence="9">
    <location>
        <begin position="408"/>
        <end position="427"/>
    </location>
</feature>
<dbReference type="NCBIfam" id="TIGR00728">
    <property type="entry name" value="OPT_sfam"/>
    <property type="match status" value="1"/>
</dbReference>
<accession>A0A9E7K8G4</accession>
<dbReference type="InterPro" id="IPR004813">
    <property type="entry name" value="OPT"/>
</dbReference>
<evidence type="ECO:0000256" key="3">
    <source>
        <dbReference type="ARBA" id="ARBA00022448"/>
    </source>
</evidence>
<dbReference type="AlphaFoldDB" id="A0A9E7K8G4"/>
<keyword evidence="6" id="KW-0653">Protein transport</keyword>
<sequence length="736" mass="83896">MADEEGSILDDSPIEQVRLTVPPTDDNTLQVVTFRTWLIGLPICILGSVIAALSAYRQQLFYLPQVCVNIIVLIVGKLMANTLPNKVVRMPYTNWSFSLNPGPFNLKEHVVTTILAGTEGASAGLDIISMSKIFYHKDIPLLPAMLLVLSIQFLGYGFAGIFMKLLVDSPYMWWPSTLVDVSFYRALHEPEKRAKGKLSRYQFFIIVIIVIFTYSIVPVYLFPSITALSFVCWIWKDSITAQQIGSGFHGLGIGSFALDWVTMASYLGSPLALPAFVVINMMAGFILILYVLLPLFYWNNVYDAKRFPIFSSSIFDVHGQFYNVSRVLDEKSLTFNEEAYNNYSKLYFSPSLMLSYGFTLAAFTSSISHVALFYGRSIWLQFVDSYRRQVQDVHTRLMKQNYESIPRWWFYSLLFSMMGFSILVCEIFSDQLQLRYWGVLLACASVFIFLLPEGVMQATTGQGFSTKLLLEIIIGYLQSGKPIANIAFATYGSTAFYTALYFIEQLKLAHYMKIPPKVMFLIQIPGSLLACMSNFSVQWWTLQSVKNICYPELLPKGSPWTCPWERRSFSLGVTWGVIGPTRMFFPHGTYSIIFIFIIIGLLAPVGVWMLSRVYPEKAWIRLINWSVIFSVGTIVTTANVWSWFIVGLIFNYFIFRRFKEWWARYNYLLSVGLDSGASILIIFVILFLQSRGIYGPDWWGLELDDHCPLAHCPTKTGVVVEGCPYSIEMITKFDEH</sequence>
<evidence type="ECO:0000256" key="7">
    <source>
        <dbReference type="ARBA" id="ARBA00022989"/>
    </source>
</evidence>
<dbReference type="NCBIfam" id="TIGR00727">
    <property type="entry name" value="ISP4_OPT"/>
    <property type="match status" value="1"/>
</dbReference>
<evidence type="ECO:0000313" key="10">
    <source>
        <dbReference type="EMBL" id="URE10568.1"/>
    </source>
</evidence>
<feature type="non-terminal residue" evidence="10">
    <location>
        <position position="736"/>
    </location>
</feature>
<dbReference type="GO" id="GO:0016020">
    <property type="term" value="C:membrane"/>
    <property type="evidence" value="ECO:0007669"/>
    <property type="project" value="UniProtKB-SubCell"/>
</dbReference>
<feature type="transmembrane region" description="Helical" evidence="9">
    <location>
        <begin position="353"/>
        <end position="374"/>
    </location>
</feature>
<evidence type="ECO:0000256" key="6">
    <source>
        <dbReference type="ARBA" id="ARBA00022927"/>
    </source>
</evidence>